<evidence type="ECO:0000256" key="8">
    <source>
        <dbReference type="PIRSR" id="PIRSR006809-2"/>
    </source>
</evidence>
<feature type="binding site" evidence="7">
    <location>
        <begin position="271"/>
        <end position="275"/>
    </location>
    <ligand>
        <name>GTP</name>
        <dbReference type="ChEBI" id="CHEBI:37565"/>
    </ligand>
</feature>
<evidence type="ECO:0000256" key="7">
    <source>
        <dbReference type="PIRSR" id="PIRSR006809-1"/>
    </source>
</evidence>
<dbReference type="Pfam" id="PF13167">
    <property type="entry name" value="GTP-bdg_N"/>
    <property type="match status" value="1"/>
</dbReference>
<dbReference type="InterPro" id="IPR030394">
    <property type="entry name" value="G_HFLX_dom"/>
</dbReference>
<keyword evidence="1 6" id="KW-0963">Cytoplasm</keyword>
<feature type="binding site" evidence="8">
    <location>
        <position position="273"/>
    </location>
    <ligand>
        <name>Mg(2+)</name>
        <dbReference type="ChEBI" id="CHEBI:18420"/>
    </ligand>
</feature>
<dbReference type="InterPro" id="IPR025121">
    <property type="entry name" value="GTPase_HflX_N"/>
</dbReference>
<feature type="region of interest" description="Disordered" evidence="9">
    <location>
        <begin position="1"/>
        <end position="68"/>
    </location>
</feature>
<dbReference type="GO" id="GO:0046872">
    <property type="term" value="F:metal ion binding"/>
    <property type="evidence" value="ECO:0007669"/>
    <property type="project" value="UniProtKB-KW"/>
</dbReference>
<keyword evidence="3 6" id="KW-0547">Nucleotide-binding</keyword>
<dbReference type="InterPro" id="IPR042108">
    <property type="entry name" value="GTPase_HflX_N_sf"/>
</dbReference>
<dbReference type="Proteomes" id="UP000748108">
    <property type="component" value="Unassembled WGS sequence"/>
</dbReference>
<keyword evidence="4 8" id="KW-0460">Magnesium</keyword>
<comment type="caution">
    <text evidence="11">The sequence shown here is derived from an EMBL/GenBank/DDBJ whole genome shotgun (WGS) entry which is preliminary data.</text>
</comment>
<dbReference type="Gene3D" id="6.10.250.2860">
    <property type="match status" value="1"/>
</dbReference>
<comment type="subunit">
    <text evidence="6">Monomer. Associates with the 50S ribosomal subunit.</text>
</comment>
<feature type="compositionally biased region" description="Basic and acidic residues" evidence="9">
    <location>
        <begin position="1"/>
        <end position="37"/>
    </location>
</feature>
<dbReference type="FunFam" id="3.40.50.11060:FF:000001">
    <property type="entry name" value="GTPase HflX"/>
    <property type="match status" value="1"/>
</dbReference>
<dbReference type="InterPro" id="IPR016496">
    <property type="entry name" value="GTPase_HflX"/>
</dbReference>
<feature type="domain" description="Hflx-type G" evidence="10">
    <location>
        <begin position="240"/>
        <end position="406"/>
    </location>
</feature>
<evidence type="ECO:0000256" key="1">
    <source>
        <dbReference type="ARBA" id="ARBA00022490"/>
    </source>
</evidence>
<dbReference type="PIRSF" id="PIRSF006809">
    <property type="entry name" value="GTP-binding_hflX_prd"/>
    <property type="match status" value="1"/>
</dbReference>
<sequence>MDRQESVDRQDAKDRRASMDGQEPEAHQERRSGEAGRRAHLVALAIGRPRGRGSAGGRGAEEGTPEESLEELARLVETAGLVVVGREVVRRARPDPATYLGAGKVEALAARAREGAFDVVVFDDPLTPVQQRNLERLLDVLVLDRTGVILDLFAQRARSREAKLQVELAQLEHLLPRVTGRGVELSRLAGGIGTRGPGETKLEVDRRRIRDRMAALRRALADVRAHRARLRGRRERSAVPVVALTGYTNAGKSTLHRALAGSDVLAEDRPFATLDAIARRVEPKAGEPYLLVDTVGFVRKLPPSLVAAFRSTLEEVAEADLILHVVDASHPRKEMQMAVVRRVLEEIGAAARPVLTVYNKIDRLYPDGMPEVLPADLWDGVAVSAARGWNLDALEAAIQAALSGRREVVEALVPYDRAQWVAWAHREGWVLAEEARPDGIFLRVELEKGLAARLRSAVSPP</sequence>
<comment type="similarity">
    <text evidence="6">Belongs to the TRAFAC class OBG-HflX-like GTPase superfamily. HflX GTPase family.</text>
</comment>
<evidence type="ECO:0000313" key="12">
    <source>
        <dbReference type="Proteomes" id="UP000748108"/>
    </source>
</evidence>
<evidence type="ECO:0000256" key="6">
    <source>
        <dbReference type="HAMAP-Rule" id="MF_00900"/>
    </source>
</evidence>
<comment type="cofactor">
    <cofactor evidence="8">
        <name>Mg(2+)</name>
        <dbReference type="ChEBI" id="CHEBI:18420"/>
    </cofactor>
</comment>
<dbReference type="PANTHER" id="PTHR10229">
    <property type="entry name" value="GTP-BINDING PROTEIN HFLX"/>
    <property type="match status" value="1"/>
</dbReference>
<evidence type="ECO:0000256" key="3">
    <source>
        <dbReference type="ARBA" id="ARBA00022741"/>
    </source>
</evidence>
<dbReference type="PANTHER" id="PTHR10229:SF0">
    <property type="entry name" value="GTP-BINDING PROTEIN 6-RELATED"/>
    <property type="match status" value="1"/>
</dbReference>
<keyword evidence="2 8" id="KW-0479">Metal-binding</keyword>
<gene>
    <name evidence="6 11" type="primary">hflX</name>
    <name evidence="11" type="ORF">KM312_09310</name>
</gene>
<organism evidence="11 12">
    <name type="scientific">Hydrogenibacillus schlegelii</name>
    <name type="common">Bacillus schlegelii</name>
    <dbReference type="NCBI Taxonomy" id="1484"/>
    <lineage>
        <taxon>Bacteria</taxon>
        <taxon>Bacillati</taxon>
        <taxon>Bacillota</taxon>
        <taxon>Bacilli</taxon>
        <taxon>Bacillales</taxon>
        <taxon>Bacillales Family X. Incertae Sedis</taxon>
        <taxon>Hydrogenibacillus</taxon>
    </lineage>
</organism>
<dbReference type="PRINTS" id="PR00326">
    <property type="entry name" value="GTP1OBG"/>
</dbReference>
<dbReference type="EMBL" id="JAHHQF010000070">
    <property type="protein sequence ID" value="MBT9282821.1"/>
    <property type="molecule type" value="Genomic_DNA"/>
</dbReference>
<dbReference type="CDD" id="cd01878">
    <property type="entry name" value="HflX"/>
    <property type="match status" value="1"/>
</dbReference>
<keyword evidence="5 6" id="KW-0342">GTP-binding</keyword>
<name>A0A947D2D5_HYDSH</name>
<dbReference type="Gene3D" id="3.40.50.11060">
    <property type="entry name" value="GTPase HflX, N-terminal domain"/>
    <property type="match status" value="1"/>
</dbReference>
<dbReference type="InterPro" id="IPR006073">
    <property type="entry name" value="GTP-bd"/>
</dbReference>
<dbReference type="GO" id="GO:0003924">
    <property type="term" value="F:GTPase activity"/>
    <property type="evidence" value="ECO:0007669"/>
    <property type="project" value="UniProtKB-UniRule"/>
</dbReference>
<dbReference type="NCBIfam" id="TIGR03156">
    <property type="entry name" value="GTP_HflX"/>
    <property type="match status" value="1"/>
</dbReference>
<dbReference type="PROSITE" id="PS51705">
    <property type="entry name" value="G_HFLX"/>
    <property type="match status" value="1"/>
</dbReference>
<dbReference type="Gene3D" id="3.40.50.300">
    <property type="entry name" value="P-loop containing nucleotide triphosphate hydrolases"/>
    <property type="match status" value="1"/>
</dbReference>
<dbReference type="GO" id="GO:0005525">
    <property type="term" value="F:GTP binding"/>
    <property type="evidence" value="ECO:0007669"/>
    <property type="project" value="UniProtKB-UniRule"/>
</dbReference>
<feature type="binding site" evidence="7">
    <location>
        <begin position="246"/>
        <end position="253"/>
    </location>
    <ligand>
        <name>GTP</name>
        <dbReference type="ChEBI" id="CHEBI:37565"/>
    </ligand>
</feature>
<dbReference type="SUPFAM" id="SSF52540">
    <property type="entry name" value="P-loop containing nucleoside triphosphate hydrolases"/>
    <property type="match status" value="1"/>
</dbReference>
<dbReference type="HAMAP" id="MF_00900">
    <property type="entry name" value="GTPase_HflX"/>
    <property type="match status" value="1"/>
</dbReference>
<proteinExistence type="inferred from homology"/>
<evidence type="ECO:0000256" key="5">
    <source>
        <dbReference type="ARBA" id="ARBA00023134"/>
    </source>
</evidence>
<evidence type="ECO:0000256" key="4">
    <source>
        <dbReference type="ARBA" id="ARBA00022842"/>
    </source>
</evidence>
<dbReference type="InterPro" id="IPR027417">
    <property type="entry name" value="P-loop_NTPase"/>
</dbReference>
<comment type="subcellular location">
    <subcellularLocation>
        <location evidence="6">Cytoplasm</location>
    </subcellularLocation>
    <text evidence="6">May associate with membranes.</text>
</comment>
<evidence type="ECO:0000313" key="11">
    <source>
        <dbReference type="EMBL" id="MBT9282821.1"/>
    </source>
</evidence>
<dbReference type="Pfam" id="PF01926">
    <property type="entry name" value="MMR_HSR1"/>
    <property type="match status" value="1"/>
</dbReference>
<evidence type="ECO:0000256" key="9">
    <source>
        <dbReference type="SAM" id="MobiDB-lite"/>
    </source>
</evidence>
<feature type="binding site" evidence="7">
    <location>
        <begin position="359"/>
        <end position="362"/>
    </location>
    <ligand>
        <name>GTP</name>
        <dbReference type="ChEBI" id="CHEBI:37565"/>
    </ligand>
</feature>
<protein>
    <recommendedName>
        <fullName evidence="6">GTPase HflX</fullName>
    </recommendedName>
    <alternativeName>
        <fullName evidence="6">GTP-binding protein HflX</fullName>
    </alternativeName>
</protein>
<dbReference type="InterPro" id="IPR032305">
    <property type="entry name" value="GTP-bd_M"/>
</dbReference>
<dbReference type="GO" id="GO:0005737">
    <property type="term" value="C:cytoplasm"/>
    <property type="evidence" value="ECO:0007669"/>
    <property type="project" value="UniProtKB-SubCell"/>
</dbReference>
<feature type="binding site" evidence="7">
    <location>
        <begin position="293"/>
        <end position="296"/>
    </location>
    <ligand>
        <name>GTP</name>
        <dbReference type="ChEBI" id="CHEBI:37565"/>
    </ligand>
</feature>
<dbReference type="Pfam" id="PF16360">
    <property type="entry name" value="GTP-bdg_M"/>
    <property type="match status" value="1"/>
</dbReference>
<dbReference type="AlphaFoldDB" id="A0A947D2D5"/>
<feature type="binding site" evidence="8">
    <location>
        <position position="253"/>
    </location>
    <ligand>
        <name>Mg(2+)</name>
        <dbReference type="ChEBI" id="CHEBI:18420"/>
    </ligand>
</feature>
<comment type="function">
    <text evidence="6">GTPase that associates with the 50S ribosomal subunit and may have a role during protein synthesis or ribosome biogenesis.</text>
</comment>
<evidence type="ECO:0000256" key="2">
    <source>
        <dbReference type="ARBA" id="ARBA00022723"/>
    </source>
</evidence>
<evidence type="ECO:0000259" key="10">
    <source>
        <dbReference type="PROSITE" id="PS51705"/>
    </source>
</evidence>
<reference evidence="11" key="1">
    <citation type="journal article" date="2021" name="Microbiology">
        <title>Metagenomic Analysis of the Microbial Community in the Underground Coal Fire Area (Kemerovo Region, Russia) Revealed Predominance of Thermophilic Members of the Phyla Deinococcus-thermus, Aquificae, and Firmicutes.</title>
        <authorList>
            <person name="Kadnikov V."/>
            <person name="Mardanov A.V."/>
            <person name="Beletsky A.V."/>
            <person name="Karnachuk O.V."/>
            <person name="Ravin N.V."/>
        </authorList>
    </citation>
    <scope>NUCLEOTIDE SEQUENCE</scope>
    <source>
        <strain evidence="11">RBS10-49</strain>
    </source>
</reference>
<accession>A0A947D2D5</accession>
<dbReference type="GO" id="GO:0043022">
    <property type="term" value="F:ribosome binding"/>
    <property type="evidence" value="ECO:0007669"/>
    <property type="project" value="TreeGrafter"/>
</dbReference>